<gene>
    <name evidence="2" type="ORF">L2749_13465</name>
</gene>
<dbReference type="Proteomes" id="UP001139408">
    <property type="component" value="Unassembled WGS sequence"/>
</dbReference>
<dbReference type="SUPFAM" id="SSF49503">
    <property type="entry name" value="Cupredoxins"/>
    <property type="match status" value="1"/>
</dbReference>
<comment type="caution">
    <text evidence="2">The sequence shown here is derived from an EMBL/GenBank/DDBJ whole genome shotgun (WGS) entry which is preliminary data.</text>
</comment>
<evidence type="ECO:0008006" key="4">
    <source>
        <dbReference type="Google" id="ProtNLM"/>
    </source>
</evidence>
<organism evidence="2 3">
    <name type="scientific">Shewanella algicola</name>
    <dbReference type="NCBI Taxonomy" id="640633"/>
    <lineage>
        <taxon>Bacteria</taxon>
        <taxon>Pseudomonadati</taxon>
        <taxon>Pseudomonadota</taxon>
        <taxon>Gammaproteobacteria</taxon>
        <taxon>Alteromonadales</taxon>
        <taxon>Shewanellaceae</taxon>
        <taxon>Shewanella</taxon>
    </lineage>
</organism>
<proteinExistence type="predicted"/>
<dbReference type="Gene3D" id="2.60.40.420">
    <property type="entry name" value="Cupredoxins - blue copper proteins"/>
    <property type="match status" value="1"/>
</dbReference>
<dbReference type="AlphaFoldDB" id="A0A9X2CD31"/>
<name>A0A9X2CD31_9GAMM</name>
<evidence type="ECO:0000313" key="3">
    <source>
        <dbReference type="Proteomes" id="UP001139408"/>
    </source>
</evidence>
<keyword evidence="3" id="KW-1185">Reference proteome</keyword>
<dbReference type="InterPro" id="IPR008972">
    <property type="entry name" value="Cupredoxin"/>
</dbReference>
<evidence type="ECO:0000313" key="2">
    <source>
        <dbReference type="EMBL" id="MCL1106253.1"/>
    </source>
</evidence>
<feature type="signal peptide" evidence="1">
    <location>
        <begin position="1"/>
        <end position="33"/>
    </location>
</feature>
<sequence>MAVLCVSGAKLKSSFRILLASVIGLLFTLSANAQQITVLNQQGQPAADLVVYLQPHHDANLVVDFVPVKAEVHQKDKQFSPYITVVQKGQEVAFVNEDDITHHIYSALGPKRFSFKLRNEQAQELMLFEKAGHVSMGCNIHDWMSGHLLVVDSPFYAITDSQGLVVFNSLPEDDFTVQVWHPQLKLTDNQQSQTFHLPQEQPLTITLEAEFDSIPKQQSLDEFEFLEGY</sequence>
<dbReference type="RefSeq" id="WP_229780086.1">
    <property type="nucleotide sequence ID" value="NZ_BMQI01000035.1"/>
</dbReference>
<keyword evidence="1" id="KW-0732">Signal</keyword>
<dbReference type="EMBL" id="JAKILJ010000030">
    <property type="protein sequence ID" value="MCL1106253.1"/>
    <property type="molecule type" value="Genomic_DNA"/>
</dbReference>
<feature type="chain" id="PRO_5040839777" description="Methylamine utilization protein" evidence="1">
    <location>
        <begin position="34"/>
        <end position="229"/>
    </location>
</feature>
<dbReference type="SUPFAM" id="SSF117074">
    <property type="entry name" value="Hypothetical protein PA1324"/>
    <property type="match status" value="1"/>
</dbReference>
<protein>
    <recommendedName>
        <fullName evidence="4">Methylamine utilization protein</fullName>
    </recommendedName>
</protein>
<evidence type="ECO:0000256" key="1">
    <source>
        <dbReference type="SAM" id="SignalP"/>
    </source>
</evidence>
<reference evidence="2" key="1">
    <citation type="submission" date="2022-01" db="EMBL/GenBank/DDBJ databases">
        <title>Whole genome-based taxonomy of the Shewanellaceae.</title>
        <authorList>
            <person name="Martin-Rodriguez A.J."/>
        </authorList>
    </citation>
    <scope>NUCLEOTIDE SEQUENCE</scope>
    <source>
        <strain evidence="2">DSM 23803</strain>
    </source>
</reference>
<accession>A0A9X2CD31</accession>